<comment type="caution">
    <text evidence="9">The sequence shown here is derived from an EMBL/GenBank/DDBJ whole genome shotgun (WGS) entry which is preliminary data.</text>
</comment>
<dbReference type="InterPro" id="IPR043136">
    <property type="entry name" value="B30.2/SPRY_sf"/>
</dbReference>
<dbReference type="InterPro" id="IPR001841">
    <property type="entry name" value="Znf_RING"/>
</dbReference>
<dbReference type="GO" id="GO:0008270">
    <property type="term" value="F:zinc ion binding"/>
    <property type="evidence" value="ECO:0007669"/>
    <property type="project" value="UniProtKB-KW"/>
</dbReference>
<dbReference type="CDD" id="cd19762">
    <property type="entry name" value="Bbox2_TRIM7-like"/>
    <property type="match status" value="1"/>
</dbReference>
<dbReference type="InterPro" id="IPR006574">
    <property type="entry name" value="PRY"/>
</dbReference>
<dbReference type="EMBL" id="VZSX01000351">
    <property type="protein sequence ID" value="NXA43885.1"/>
    <property type="molecule type" value="Genomic_DNA"/>
</dbReference>
<feature type="domain" description="B30.2/SPRY" evidence="8">
    <location>
        <begin position="290"/>
        <end position="465"/>
    </location>
</feature>
<evidence type="ECO:0000313" key="10">
    <source>
        <dbReference type="Proteomes" id="UP000533954"/>
    </source>
</evidence>
<sequence length="465" mass="52366">MATRSPAENLLREVSCSICLEYFRDPVSIHCGHNFCRGCISRCWEWSTGTFPCPRCRRTAPERSFRPNRELERVLEAAKRLSLEAAPEDPGGCRKHWEPLRVFCKEDAALLCGVCRESRAHRAHTVLPMTEAAEEFKGQIQARVQILKEERDQLLATREAEMGRNWEYLEQTGAERRRIQSQFERLRLFLEDQERRLLAQLGQLDGDVEKRQEENVTRLTEEISRLDTLIQDMEEKCQQPAREFLQVRKLGAQGSPVSASRMSFGSRATFPLPSLRIPHSWSFPVSLSGHRKRLEQAVGPSPVFCLLPAKVTLDPTTAHAQLAVSADGSSVRWEEARGDPADAELGADPCVLGHQGIVSGWLCWDVEVEPKGSWAVGVTKEPARSGDGSDTGALWSMGLCEGRFWALSSSERTALSRERLPRRVRVCLDYEGGQVAFFDADTKSLIFAFPAASFHGESIRPWFLV</sequence>
<dbReference type="OrthoDB" id="9049620at2759"/>
<evidence type="ECO:0000256" key="3">
    <source>
        <dbReference type="ARBA" id="ARBA00022833"/>
    </source>
</evidence>
<dbReference type="InterPro" id="IPR000315">
    <property type="entry name" value="Znf_B-box"/>
</dbReference>
<dbReference type="SMART" id="SM00184">
    <property type="entry name" value="RING"/>
    <property type="match status" value="1"/>
</dbReference>
<feature type="non-terminal residue" evidence="9">
    <location>
        <position position="1"/>
    </location>
</feature>
<dbReference type="SMART" id="SM00449">
    <property type="entry name" value="SPRY"/>
    <property type="match status" value="1"/>
</dbReference>
<feature type="coiled-coil region" evidence="5">
    <location>
        <begin position="209"/>
        <end position="236"/>
    </location>
</feature>
<dbReference type="CDD" id="cd16594">
    <property type="entry name" value="RING-HC_TRIM7-like_C-IV"/>
    <property type="match status" value="1"/>
</dbReference>
<feature type="domain" description="RING-type" evidence="6">
    <location>
        <begin position="16"/>
        <end position="57"/>
    </location>
</feature>
<dbReference type="Gene3D" id="3.30.40.10">
    <property type="entry name" value="Zinc/RING finger domain, C3HC4 (zinc finger)"/>
    <property type="match status" value="1"/>
</dbReference>
<feature type="non-terminal residue" evidence="9">
    <location>
        <position position="465"/>
    </location>
</feature>
<gene>
    <name evidence="9" type="primary">Trim27</name>
    <name evidence="9" type="ORF">EUDELE_R09815</name>
</gene>
<evidence type="ECO:0000259" key="6">
    <source>
        <dbReference type="PROSITE" id="PS50089"/>
    </source>
</evidence>
<dbReference type="PANTHER" id="PTHR24103">
    <property type="entry name" value="E3 UBIQUITIN-PROTEIN LIGASE TRIM"/>
    <property type="match status" value="1"/>
</dbReference>
<protein>
    <submittedName>
        <fullName evidence="9">TRI27 protein</fullName>
    </submittedName>
</protein>
<dbReference type="Pfam" id="PF00622">
    <property type="entry name" value="SPRY"/>
    <property type="match status" value="1"/>
</dbReference>
<dbReference type="InterPro" id="IPR050143">
    <property type="entry name" value="TRIM/RBCC"/>
</dbReference>
<dbReference type="Gene3D" id="3.30.160.60">
    <property type="entry name" value="Classic Zinc Finger"/>
    <property type="match status" value="1"/>
</dbReference>
<dbReference type="Pfam" id="PF15227">
    <property type="entry name" value="zf-C3HC4_4"/>
    <property type="match status" value="1"/>
</dbReference>
<keyword evidence="5" id="KW-0175">Coiled coil</keyword>
<dbReference type="PROSITE" id="PS50119">
    <property type="entry name" value="ZF_BBOX"/>
    <property type="match status" value="1"/>
</dbReference>
<evidence type="ECO:0000259" key="7">
    <source>
        <dbReference type="PROSITE" id="PS50119"/>
    </source>
</evidence>
<dbReference type="PRINTS" id="PR01407">
    <property type="entry name" value="BUTYPHLNCDUF"/>
</dbReference>
<dbReference type="SMART" id="SM00589">
    <property type="entry name" value="PRY"/>
    <property type="match status" value="1"/>
</dbReference>
<dbReference type="PROSITE" id="PS50089">
    <property type="entry name" value="ZF_RING_2"/>
    <property type="match status" value="1"/>
</dbReference>
<keyword evidence="10" id="KW-1185">Reference proteome</keyword>
<dbReference type="InterPro" id="IPR017907">
    <property type="entry name" value="Znf_RING_CS"/>
</dbReference>
<evidence type="ECO:0000259" key="8">
    <source>
        <dbReference type="PROSITE" id="PS50188"/>
    </source>
</evidence>
<dbReference type="PROSITE" id="PS00518">
    <property type="entry name" value="ZF_RING_1"/>
    <property type="match status" value="1"/>
</dbReference>
<dbReference type="Pfam" id="PF00643">
    <property type="entry name" value="zf-B_box"/>
    <property type="match status" value="1"/>
</dbReference>
<dbReference type="AlphaFoldDB" id="A0A7K7VR33"/>
<keyword evidence="3" id="KW-0862">Zinc</keyword>
<evidence type="ECO:0000256" key="5">
    <source>
        <dbReference type="SAM" id="Coils"/>
    </source>
</evidence>
<dbReference type="Proteomes" id="UP000533954">
    <property type="component" value="Unassembled WGS sequence"/>
</dbReference>
<dbReference type="InterPro" id="IPR003877">
    <property type="entry name" value="SPRY_dom"/>
</dbReference>
<dbReference type="SUPFAM" id="SSF49899">
    <property type="entry name" value="Concanavalin A-like lectins/glucanases"/>
    <property type="match status" value="1"/>
</dbReference>
<reference evidence="9 10" key="1">
    <citation type="submission" date="2019-09" db="EMBL/GenBank/DDBJ databases">
        <title>Bird 10,000 Genomes (B10K) Project - Family phase.</title>
        <authorList>
            <person name="Zhang G."/>
        </authorList>
    </citation>
    <scope>NUCLEOTIDE SEQUENCE [LARGE SCALE GENOMIC DNA]</scope>
    <source>
        <strain evidence="9">B10K-LSUMZ-16893</strain>
    </source>
</reference>
<dbReference type="SMART" id="SM00336">
    <property type="entry name" value="BBOX"/>
    <property type="match status" value="1"/>
</dbReference>
<dbReference type="InterPro" id="IPR001870">
    <property type="entry name" value="B30.2/SPRY"/>
</dbReference>
<dbReference type="InterPro" id="IPR013083">
    <property type="entry name" value="Znf_RING/FYVE/PHD"/>
</dbReference>
<name>A0A7K7VR33_EUDEL</name>
<keyword evidence="2 4" id="KW-0863">Zinc-finger</keyword>
<dbReference type="PROSITE" id="PS50188">
    <property type="entry name" value="B302_SPRY"/>
    <property type="match status" value="1"/>
</dbReference>
<keyword evidence="1" id="KW-0479">Metal-binding</keyword>
<organism evidence="9 10">
    <name type="scientific">Eudromia elegans</name>
    <name type="common">Elegant crested-tinamou</name>
    <dbReference type="NCBI Taxonomy" id="8805"/>
    <lineage>
        <taxon>Eukaryota</taxon>
        <taxon>Metazoa</taxon>
        <taxon>Chordata</taxon>
        <taxon>Craniata</taxon>
        <taxon>Vertebrata</taxon>
        <taxon>Euteleostomi</taxon>
        <taxon>Archelosauria</taxon>
        <taxon>Archosauria</taxon>
        <taxon>Dinosauria</taxon>
        <taxon>Saurischia</taxon>
        <taxon>Theropoda</taxon>
        <taxon>Coelurosauria</taxon>
        <taxon>Aves</taxon>
        <taxon>Palaeognathae</taxon>
        <taxon>Tinamiformes</taxon>
        <taxon>Tinamidae</taxon>
        <taxon>Eudromia</taxon>
    </lineage>
</organism>
<dbReference type="SUPFAM" id="SSF57845">
    <property type="entry name" value="B-box zinc-binding domain"/>
    <property type="match status" value="1"/>
</dbReference>
<evidence type="ECO:0000256" key="2">
    <source>
        <dbReference type="ARBA" id="ARBA00022771"/>
    </source>
</evidence>
<evidence type="ECO:0000313" key="9">
    <source>
        <dbReference type="EMBL" id="NXA43885.1"/>
    </source>
</evidence>
<evidence type="ECO:0000256" key="4">
    <source>
        <dbReference type="PROSITE-ProRule" id="PRU00024"/>
    </source>
</evidence>
<dbReference type="SUPFAM" id="SSF57850">
    <property type="entry name" value="RING/U-box"/>
    <property type="match status" value="1"/>
</dbReference>
<feature type="domain" description="B box-type" evidence="7">
    <location>
        <begin position="88"/>
        <end position="129"/>
    </location>
</feature>
<proteinExistence type="predicted"/>
<accession>A0A7K7VR33</accession>
<evidence type="ECO:0000256" key="1">
    <source>
        <dbReference type="ARBA" id="ARBA00022723"/>
    </source>
</evidence>
<dbReference type="InterPro" id="IPR013320">
    <property type="entry name" value="ConA-like_dom_sf"/>
</dbReference>
<dbReference type="Gene3D" id="2.60.120.920">
    <property type="match status" value="1"/>
</dbReference>
<dbReference type="InterPro" id="IPR003879">
    <property type="entry name" value="Butyrophylin_SPRY"/>
</dbReference>